<proteinExistence type="inferred from homology"/>
<dbReference type="InterPro" id="IPR051687">
    <property type="entry name" value="Peroxisomal_Beta-Oxidation"/>
</dbReference>
<protein>
    <submittedName>
        <fullName evidence="5">NAD(P)-dependent dehydrogenase (Short-subunit alcohol dehydrogenase family)</fullName>
    </submittedName>
</protein>
<keyword evidence="6" id="KW-1185">Reference proteome</keyword>
<dbReference type="Gene3D" id="3.40.50.720">
    <property type="entry name" value="NAD(P)-binding Rossmann-like Domain"/>
    <property type="match status" value="1"/>
</dbReference>
<dbReference type="PANTHER" id="PTHR45024">
    <property type="entry name" value="DEHYDROGENASES, SHORT CHAIN"/>
    <property type="match status" value="1"/>
</dbReference>
<dbReference type="PANTHER" id="PTHR45024:SF2">
    <property type="entry name" value="SCP2 DOMAIN-CONTAINING PROTEIN"/>
    <property type="match status" value="1"/>
</dbReference>
<gene>
    <name evidence="5" type="ORF">HNP84_005684</name>
</gene>
<evidence type="ECO:0000256" key="1">
    <source>
        <dbReference type="ARBA" id="ARBA00006484"/>
    </source>
</evidence>
<feature type="domain" description="Ketoreductase" evidence="4">
    <location>
        <begin position="8"/>
        <end position="210"/>
    </location>
</feature>
<dbReference type="AlphaFoldDB" id="A0A840PER2"/>
<dbReference type="InterPro" id="IPR057326">
    <property type="entry name" value="KR_dom"/>
</dbReference>
<dbReference type="InterPro" id="IPR020904">
    <property type="entry name" value="Sc_DH/Rdtase_CS"/>
</dbReference>
<dbReference type="PRINTS" id="PR00080">
    <property type="entry name" value="SDRFAMILY"/>
</dbReference>
<dbReference type="InterPro" id="IPR002347">
    <property type="entry name" value="SDR_fam"/>
</dbReference>
<dbReference type="NCBIfam" id="NF005861">
    <property type="entry name" value="PRK07791.1"/>
    <property type="match status" value="1"/>
</dbReference>
<evidence type="ECO:0000313" key="5">
    <source>
        <dbReference type="EMBL" id="MBB5135940.1"/>
    </source>
</evidence>
<name>A0A840PER2_9ACTN</name>
<dbReference type="SMART" id="SM00822">
    <property type="entry name" value="PKS_KR"/>
    <property type="match status" value="1"/>
</dbReference>
<sequence length="307" mass="31992">MNGIAAGRTVIVTGAARGIGRGHALEFARQGARVVVNDLGAEVDGTGSSTGPAGEVVEEIRAMGGEAIANGEDVADFEGARRLIQAAIDHFGELHVLVNNAGILRDRMLVNMTAEEWDAVIRVHLRGTFAPTRHAAAYWRERAKAGEQVEAAIINTTSSSGIYGNPGQTNYGAAKAGIAAFTVIAAQELARYGVTVNAVAPAALTRMTENLMPGRRRPAEGEFDAGHPDNIAPLVVWLGSEEARGITGRVFNVRGGMISVAEGWHAGPGADKGARWDPAELGAVIPGLVEKAAPNARQDGVIPGREG</sequence>
<dbReference type="InterPro" id="IPR036291">
    <property type="entry name" value="NAD(P)-bd_dom_sf"/>
</dbReference>
<organism evidence="5 6">
    <name type="scientific">Thermocatellispora tengchongensis</name>
    <dbReference type="NCBI Taxonomy" id="1073253"/>
    <lineage>
        <taxon>Bacteria</taxon>
        <taxon>Bacillati</taxon>
        <taxon>Actinomycetota</taxon>
        <taxon>Actinomycetes</taxon>
        <taxon>Streptosporangiales</taxon>
        <taxon>Streptosporangiaceae</taxon>
        <taxon>Thermocatellispora</taxon>
    </lineage>
</organism>
<dbReference type="FunFam" id="3.40.50.720:FF:000446">
    <property type="entry name" value="Short chain dehydrogenase"/>
    <property type="match status" value="1"/>
</dbReference>
<dbReference type="Proteomes" id="UP000578449">
    <property type="component" value="Unassembled WGS sequence"/>
</dbReference>
<accession>A0A840PER2</accession>
<evidence type="ECO:0000259" key="4">
    <source>
        <dbReference type="SMART" id="SM00822"/>
    </source>
</evidence>
<evidence type="ECO:0000256" key="3">
    <source>
        <dbReference type="RuleBase" id="RU000363"/>
    </source>
</evidence>
<dbReference type="RefSeq" id="WP_185052853.1">
    <property type="nucleotide sequence ID" value="NZ_BAABIX010000024.1"/>
</dbReference>
<comment type="similarity">
    <text evidence="1 3">Belongs to the short-chain dehydrogenases/reductases (SDR) family.</text>
</comment>
<reference evidence="5 6" key="1">
    <citation type="submission" date="2020-08" db="EMBL/GenBank/DDBJ databases">
        <title>Genomic Encyclopedia of Type Strains, Phase IV (KMG-IV): sequencing the most valuable type-strain genomes for metagenomic binning, comparative biology and taxonomic classification.</title>
        <authorList>
            <person name="Goeker M."/>
        </authorList>
    </citation>
    <scope>NUCLEOTIDE SEQUENCE [LARGE SCALE GENOMIC DNA]</scope>
    <source>
        <strain evidence="5 6">DSM 45615</strain>
    </source>
</reference>
<evidence type="ECO:0000313" key="6">
    <source>
        <dbReference type="Proteomes" id="UP000578449"/>
    </source>
</evidence>
<keyword evidence="2" id="KW-0560">Oxidoreductase</keyword>
<evidence type="ECO:0000256" key="2">
    <source>
        <dbReference type="ARBA" id="ARBA00023002"/>
    </source>
</evidence>
<dbReference type="Pfam" id="PF00106">
    <property type="entry name" value="adh_short"/>
    <property type="match status" value="1"/>
</dbReference>
<dbReference type="PROSITE" id="PS00061">
    <property type="entry name" value="ADH_SHORT"/>
    <property type="match status" value="1"/>
</dbReference>
<dbReference type="PRINTS" id="PR00081">
    <property type="entry name" value="GDHRDH"/>
</dbReference>
<dbReference type="EMBL" id="JACHGN010000012">
    <property type="protein sequence ID" value="MBB5135940.1"/>
    <property type="molecule type" value="Genomic_DNA"/>
</dbReference>
<comment type="caution">
    <text evidence="5">The sequence shown here is derived from an EMBL/GenBank/DDBJ whole genome shotgun (WGS) entry which is preliminary data.</text>
</comment>
<dbReference type="GO" id="GO:0016491">
    <property type="term" value="F:oxidoreductase activity"/>
    <property type="evidence" value="ECO:0007669"/>
    <property type="project" value="UniProtKB-KW"/>
</dbReference>
<dbReference type="SUPFAM" id="SSF51735">
    <property type="entry name" value="NAD(P)-binding Rossmann-fold domains"/>
    <property type="match status" value="1"/>
</dbReference>